<dbReference type="EMBL" id="BAABHD010000084">
    <property type="protein sequence ID" value="GAA4469700.1"/>
    <property type="molecule type" value="Genomic_DNA"/>
</dbReference>
<organism evidence="2 3">
    <name type="scientific">Nibrella saemangeumensis</name>
    <dbReference type="NCBI Taxonomy" id="1084526"/>
    <lineage>
        <taxon>Bacteria</taxon>
        <taxon>Pseudomonadati</taxon>
        <taxon>Bacteroidota</taxon>
        <taxon>Cytophagia</taxon>
        <taxon>Cytophagales</taxon>
        <taxon>Spirosomataceae</taxon>
        <taxon>Nibrella</taxon>
    </lineage>
</organism>
<evidence type="ECO:0000256" key="1">
    <source>
        <dbReference type="ARBA" id="ARBA00022801"/>
    </source>
</evidence>
<dbReference type="Proteomes" id="UP001501175">
    <property type="component" value="Unassembled WGS sequence"/>
</dbReference>
<evidence type="ECO:0000313" key="2">
    <source>
        <dbReference type="EMBL" id="GAA4469700.1"/>
    </source>
</evidence>
<dbReference type="InterPro" id="IPR052043">
    <property type="entry name" value="PolySaccharide_Degr_Enz"/>
</dbReference>
<evidence type="ECO:0008006" key="4">
    <source>
        <dbReference type="Google" id="ProtNLM"/>
    </source>
</evidence>
<dbReference type="SUPFAM" id="SSF48208">
    <property type="entry name" value="Six-hairpin glycosidases"/>
    <property type="match status" value="1"/>
</dbReference>
<sequence>MAARVPTEGKGLRLQWEKTSVTKGVRLRLTSATDVREETRIQVRTARSGKSIGEFDIRYAVYMQPYELLVPDELVPDIMQEGVVLHQSHGQKPFYVFTAGTTSQSAPAAYLPHLLLPGSGPASDAWKDRLLSLESLQTFGWMHGCNLDGIHELSKNSRRAREVLQAHLAMYFGKQDLVYANLNNQKTTNQVNGVESLLPFAILAQSQPNHPLLKLAIDFSSSHVDARGVIADGQGNRPIKTEECYTVSYPLAVMARLLNQPELAALSISTLKARVERLDREETIYQRTLEQGEPQYPNWGRGVVWYLLGLAKTLHHLPEDEQTRLLRAVFRSAVTRVLARQQPNGLWYCFTDQPDTGFETSGSAGIAAALAYGHRYGLLPDRVLPHIERTRRGLQPYLTPDGYLTGTAQANKGGPALQTGGYRVISPYTLGFLAHFMK</sequence>
<gene>
    <name evidence="2" type="ORF">GCM10023189_57150</name>
</gene>
<accession>A0ABP8NQG0</accession>
<dbReference type="PANTHER" id="PTHR33886:SF8">
    <property type="entry name" value="UNSATURATED RHAMNOGALACTURONAN HYDROLASE (EUROFUNG)"/>
    <property type="match status" value="1"/>
</dbReference>
<protein>
    <recommendedName>
        <fullName evidence="4">Rhamnogalacturonyl hydrolase YesR</fullName>
    </recommendedName>
</protein>
<dbReference type="Pfam" id="PF07470">
    <property type="entry name" value="Glyco_hydro_88"/>
    <property type="match status" value="1"/>
</dbReference>
<proteinExistence type="predicted"/>
<comment type="caution">
    <text evidence="2">The sequence shown here is derived from an EMBL/GenBank/DDBJ whole genome shotgun (WGS) entry which is preliminary data.</text>
</comment>
<evidence type="ECO:0000313" key="3">
    <source>
        <dbReference type="Proteomes" id="UP001501175"/>
    </source>
</evidence>
<dbReference type="InterPro" id="IPR012341">
    <property type="entry name" value="6hp_glycosidase-like_sf"/>
</dbReference>
<dbReference type="InterPro" id="IPR008928">
    <property type="entry name" value="6-hairpin_glycosidase_sf"/>
</dbReference>
<keyword evidence="1" id="KW-0378">Hydrolase</keyword>
<dbReference type="Gene3D" id="1.50.10.10">
    <property type="match status" value="1"/>
</dbReference>
<dbReference type="PANTHER" id="PTHR33886">
    <property type="entry name" value="UNSATURATED RHAMNOGALACTURONAN HYDROLASE (EUROFUNG)"/>
    <property type="match status" value="1"/>
</dbReference>
<reference evidence="3" key="1">
    <citation type="journal article" date="2019" name="Int. J. Syst. Evol. Microbiol.">
        <title>The Global Catalogue of Microorganisms (GCM) 10K type strain sequencing project: providing services to taxonomists for standard genome sequencing and annotation.</title>
        <authorList>
            <consortium name="The Broad Institute Genomics Platform"/>
            <consortium name="The Broad Institute Genome Sequencing Center for Infectious Disease"/>
            <person name="Wu L."/>
            <person name="Ma J."/>
        </authorList>
    </citation>
    <scope>NUCLEOTIDE SEQUENCE [LARGE SCALE GENOMIC DNA]</scope>
    <source>
        <strain evidence="3">JCM 17927</strain>
    </source>
</reference>
<dbReference type="InterPro" id="IPR010905">
    <property type="entry name" value="Glyco_hydro_88"/>
</dbReference>
<keyword evidence="3" id="KW-1185">Reference proteome</keyword>
<name>A0ABP8NQG0_9BACT</name>